<reference evidence="3" key="1">
    <citation type="journal article" date="2019" name="Science">
        <title>Mutation of a bHLH transcription factor allowed almond domestication.</title>
        <authorList>
            <person name="Sanchez-Perez R."/>
            <person name="Pavan S."/>
            <person name="Mazzeo R."/>
            <person name="Moldovan C."/>
            <person name="Aiese Cigliano R."/>
            <person name="Del Cueto J."/>
            <person name="Ricciardi F."/>
            <person name="Lotti C."/>
            <person name="Ricciardi L."/>
            <person name="Dicenta F."/>
            <person name="Lopez-Marques R.L."/>
            <person name="Lindberg Moller B."/>
        </authorList>
    </citation>
    <scope>NUCLEOTIDE SEQUENCE</scope>
</reference>
<evidence type="ECO:0000259" key="2">
    <source>
        <dbReference type="Pfam" id="PF07727"/>
    </source>
</evidence>
<sequence length="343" mass="39447">MVEHRLQETFAPVARLDTIRALVALAAQKKWRIYQLDVKSAFQNGELEEEIYVEQPQGFIKQRGEDKALNLKKYGLKQAPQAWSSCIDKYFINAGFRRSKSERLSTPKLKFKKDMMKTFEMSDLGVMHYFLGIEINQEEDGIFICRKEYTENDKTRPNFHFGIRAKSCACPTPGKCRAKMTFLPFLLQFIFKIPLDFCRKFDRVSPQFSKVHGLSRIFLQTLPDFEARRLRVARWWILCTLRPGGEKQVLNCEWTKSLGRHTVHPSRKLAKSGDYDQPVPPADSSMTPSQLESLWQDAGTVVSLIRNPGRSRDTESAEPQSWQVSGHQVCQPQILALTVQASP</sequence>
<dbReference type="Pfam" id="PF07727">
    <property type="entry name" value="RVT_2"/>
    <property type="match status" value="1"/>
</dbReference>
<organism evidence="3">
    <name type="scientific">Prunus dulcis</name>
    <name type="common">Almond</name>
    <name type="synonym">Amygdalus dulcis</name>
    <dbReference type="NCBI Taxonomy" id="3755"/>
    <lineage>
        <taxon>Eukaryota</taxon>
        <taxon>Viridiplantae</taxon>
        <taxon>Streptophyta</taxon>
        <taxon>Embryophyta</taxon>
        <taxon>Tracheophyta</taxon>
        <taxon>Spermatophyta</taxon>
        <taxon>Magnoliopsida</taxon>
        <taxon>eudicotyledons</taxon>
        <taxon>Gunneridae</taxon>
        <taxon>Pentapetalae</taxon>
        <taxon>rosids</taxon>
        <taxon>fabids</taxon>
        <taxon>Rosales</taxon>
        <taxon>Rosaceae</taxon>
        <taxon>Amygdaloideae</taxon>
        <taxon>Amygdaleae</taxon>
        <taxon>Prunus</taxon>
    </lineage>
</organism>
<evidence type="ECO:0000313" key="3">
    <source>
        <dbReference type="EMBL" id="BBH09483.1"/>
    </source>
</evidence>
<dbReference type="SUPFAM" id="SSF56672">
    <property type="entry name" value="DNA/RNA polymerases"/>
    <property type="match status" value="1"/>
</dbReference>
<dbReference type="InterPro" id="IPR013103">
    <property type="entry name" value="RVT_2"/>
</dbReference>
<protein>
    <submittedName>
        <fullName evidence="3">F-box family protein with DUF295</fullName>
    </submittedName>
</protein>
<name>A0A4Y1S098_PRUDU</name>
<dbReference type="AlphaFoldDB" id="A0A4Y1S098"/>
<gene>
    <name evidence="3" type="ORF">Prudu_021991</name>
</gene>
<feature type="region of interest" description="Disordered" evidence="1">
    <location>
        <begin position="265"/>
        <end position="288"/>
    </location>
</feature>
<evidence type="ECO:0000256" key="1">
    <source>
        <dbReference type="SAM" id="MobiDB-lite"/>
    </source>
</evidence>
<dbReference type="InterPro" id="IPR043502">
    <property type="entry name" value="DNA/RNA_pol_sf"/>
</dbReference>
<accession>A0A4Y1S098</accession>
<dbReference type="EMBL" id="AP019304">
    <property type="protein sequence ID" value="BBH09483.1"/>
    <property type="molecule type" value="Genomic_DNA"/>
</dbReference>
<feature type="domain" description="Reverse transcriptase Ty1/copia-type" evidence="2">
    <location>
        <begin position="6"/>
        <end position="102"/>
    </location>
</feature>
<proteinExistence type="predicted"/>
<feature type="region of interest" description="Disordered" evidence="1">
    <location>
        <begin position="306"/>
        <end position="325"/>
    </location>
</feature>